<dbReference type="InterPro" id="IPR036390">
    <property type="entry name" value="WH_DNA-bd_sf"/>
</dbReference>
<dbReference type="SUPFAM" id="SSF53850">
    <property type="entry name" value="Periplasmic binding protein-like II"/>
    <property type="match status" value="1"/>
</dbReference>
<dbReference type="PANTHER" id="PTHR30346">
    <property type="entry name" value="TRANSCRIPTIONAL DUAL REGULATOR HCAR-RELATED"/>
    <property type="match status" value="1"/>
</dbReference>
<dbReference type="Pfam" id="PF00126">
    <property type="entry name" value="HTH_1"/>
    <property type="match status" value="1"/>
</dbReference>
<evidence type="ECO:0000256" key="1">
    <source>
        <dbReference type="ARBA" id="ARBA00009437"/>
    </source>
</evidence>
<organism evidence="7 8">
    <name type="scientific">Nocardioides panzhihuensis</name>
    <dbReference type="NCBI Taxonomy" id="860243"/>
    <lineage>
        <taxon>Bacteria</taxon>
        <taxon>Bacillati</taxon>
        <taxon>Actinomycetota</taxon>
        <taxon>Actinomycetes</taxon>
        <taxon>Propionibacteriales</taxon>
        <taxon>Nocardioidaceae</taxon>
        <taxon>Nocardioides</taxon>
    </lineage>
</organism>
<dbReference type="InterPro" id="IPR000847">
    <property type="entry name" value="LysR_HTH_N"/>
</dbReference>
<dbReference type="Proteomes" id="UP000564496">
    <property type="component" value="Unassembled WGS sequence"/>
</dbReference>
<dbReference type="CDD" id="cd05466">
    <property type="entry name" value="PBP2_LTTR_substrate"/>
    <property type="match status" value="1"/>
</dbReference>
<dbReference type="InterPro" id="IPR005119">
    <property type="entry name" value="LysR_subst-bd"/>
</dbReference>
<keyword evidence="4" id="KW-0804">Transcription</keyword>
<feature type="domain" description="HTH lysR-type" evidence="6">
    <location>
        <begin position="1"/>
        <end position="58"/>
    </location>
</feature>
<proteinExistence type="inferred from homology"/>
<dbReference type="RefSeq" id="WP_179659146.1">
    <property type="nucleotide sequence ID" value="NZ_JACBZR010000001.1"/>
</dbReference>
<dbReference type="Gene3D" id="3.40.190.290">
    <property type="match status" value="1"/>
</dbReference>
<dbReference type="AlphaFoldDB" id="A0A7Z0ITE5"/>
<keyword evidence="8" id="KW-1185">Reference proteome</keyword>
<reference evidence="7 8" key="1">
    <citation type="submission" date="2020-07" db="EMBL/GenBank/DDBJ databases">
        <title>Sequencing the genomes of 1000 actinobacteria strains.</title>
        <authorList>
            <person name="Klenk H.-P."/>
        </authorList>
    </citation>
    <scope>NUCLEOTIDE SEQUENCE [LARGE SCALE GENOMIC DNA]</scope>
    <source>
        <strain evidence="7 8">DSM 26487</strain>
    </source>
</reference>
<protein>
    <submittedName>
        <fullName evidence="7">DNA-binding transcriptional LysR family regulator</fullName>
    </submittedName>
</protein>
<sequence length="321" mass="34408">MDVHHLRYFLAVVDHDSVHAAATALGVAQPTVSQALRSLERELGTALFHRIGRGMVPTSAGLTMVGSARRILRGVAAAEGAVRDREGQLHGRLDLSTIPALGTGLVPALVAEYRRRYPKVLISIGKQSDDDPAVALRSGRCEIVVTHLPYADGARPTSREQQLDVLELGTQEFWIAFPGGSDIPAHDPIRWEELPEIPLVIVPPGGSHAEEIVRTMAAAGRLRPPAAVLQNREARLSFALAGVGGTFIERSLAGFARARGAEVRSFTPALSRRYGLVFEPARLSPAAEAFVELAREHAAQDDADPAVSRVRSTKARAAGES</sequence>
<keyword evidence="3 7" id="KW-0238">DNA-binding</keyword>
<dbReference type="FunFam" id="1.10.10.10:FF:000001">
    <property type="entry name" value="LysR family transcriptional regulator"/>
    <property type="match status" value="1"/>
</dbReference>
<name>A0A7Z0ITE5_9ACTN</name>
<comment type="caution">
    <text evidence="7">The sequence shown here is derived from an EMBL/GenBank/DDBJ whole genome shotgun (WGS) entry which is preliminary data.</text>
</comment>
<dbReference type="Gene3D" id="1.10.10.10">
    <property type="entry name" value="Winged helix-like DNA-binding domain superfamily/Winged helix DNA-binding domain"/>
    <property type="match status" value="1"/>
</dbReference>
<dbReference type="Pfam" id="PF03466">
    <property type="entry name" value="LysR_substrate"/>
    <property type="match status" value="1"/>
</dbReference>
<evidence type="ECO:0000256" key="3">
    <source>
        <dbReference type="ARBA" id="ARBA00023125"/>
    </source>
</evidence>
<gene>
    <name evidence="7" type="ORF">BJ988_003493</name>
</gene>
<dbReference type="GO" id="GO:0003700">
    <property type="term" value="F:DNA-binding transcription factor activity"/>
    <property type="evidence" value="ECO:0007669"/>
    <property type="project" value="InterPro"/>
</dbReference>
<dbReference type="EMBL" id="JACBZR010000001">
    <property type="protein sequence ID" value="NYI78845.1"/>
    <property type="molecule type" value="Genomic_DNA"/>
</dbReference>
<dbReference type="GO" id="GO:0032993">
    <property type="term" value="C:protein-DNA complex"/>
    <property type="evidence" value="ECO:0007669"/>
    <property type="project" value="TreeGrafter"/>
</dbReference>
<evidence type="ECO:0000259" key="6">
    <source>
        <dbReference type="PROSITE" id="PS50931"/>
    </source>
</evidence>
<dbReference type="SUPFAM" id="SSF46785">
    <property type="entry name" value="Winged helix' DNA-binding domain"/>
    <property type="match status" value="1"/>
</dbReference>
<evidence type="ECO:0000313" key="8">
    <source>
        <dbReference type="Proteomes" id="UP000564496"/>
    </source>
</evidence>
<dbReference type="GO" id="GO:0003677">
    <property type="term" value="F:DNA binding"/>
    <property type="evidence" value="ECO:0007669"/>
    <property type="project" value="UniProtKB-KW"/>
</dbReference>
<evidence type="ECO:0000256" key="5">
    <source>
        <dbReference type="SAM" id="MobiDB-lite"/>
    </source>
</evidence>
<evidence type="ECO:0000313" key="7">
    <source>
        <dbReference type="EMBL" id="NYI78845.1"/>
    </source>
</evidence>
<comment type="similarity">
    <text evidence="1">Belongs to the LysR transcriptional regulatory family.</text>
</comment>
<accession>A0A7Z0ITE5</accession>
<dbReference type="PRINTS" id="PR00039">
    <property type="entry name" value="HTHLYSR"/>
</dbReference>
<dbReference type="InterPro" id="IPR036388">
    <property type="entry name" value="WH-like_DNA-bd_sf"/>
</dbReference>
<feature type="region of interest" description="Disordered" evidence="5">
    <location>
        <begin position="299"/>
        <end position="321"/>
    </location>
</feature>
<dbReference type="PROSITE" id="PS50931">
    <property type="entry name" value="HTH_LYSR"/>
    <property type="match status" value="1"/>
</dbReference>
<dbReference type="PANTHER" id="PTHR30346:SF28">
    <property type="entry name" value="HTH-TYPE TRANSCRIPTIONAL REGULATOR CYNR"/>
    <property type="match status" value="1"/>
</dbReference>
<keyword evidence="2" id="KW-0805">Transcription regulation</keyword>
<evidence type="ECO:0000256" key="4">
    <source>
        <dbReference type="ARBA" id="ARBA00023163"/>
    </source>
</evidence>
<evidence type="ECO:0000256" key="2">
    <source>
        <dbReference type="ARBA" id="ARBA00023015"/>
    </source>
</evidence>